<organism evidence="1 2">
    <name type="scientific">Aliarcobacter butzleri L348</name>
    <dbReference type="NCBI Taxonomy" id="1447256"/>
    <lineage>
        <taxon>Bacteria</taxon>
        <taxon>Pseudomonadati</taxon>
        <taxon>Campylobacterota</taxon>
        <taxon>Epsilonproteobacteria</taxon>
        <taxon>Campylobacterales</taxon>
        <taxon>Arcobacteraceae</taxon>
        <taxon>Aliarcobacter</taxon>
    </lineage>
</organism>
<reference evidence="1 2" key="1">
    <citation type="submission" date="2014-01" db="EMBL/GenBank/DDBJ databases">
        <title>Development of a Comparative Genomic Fingerprinting Assay for High Resolution Genotyping of Arcobacter butzleri.</title>
        <authorList>
            <person name="Webb A.L."/>
            <person name="Inglis G.D."/>
            <person name="Kruczkiewicz P."/>
            <person name="Selinger L.B."/>
            <person name="Taboada E.N."/>
        </authorList>
    </citation>
    <scope>NUCLEOTIDE SEQUENCE [LARGE SCALE GENOMIC DNA]</scope>
    <source>
        <strain evidence="1 2">L348</strain>
    </source>
</reference>
<dbReference type="AlphaFoldDB" id="A0A0G9JUS4"/>
<comment type="caution">
    <text evidence="1">The sequence shown here is derived from an EMBL/GenBank/DDBJ whole genome shotgun (WGS) entry which is preliminary data.</text>
</comment>
<dbReference type="PATRIC" id="fig|1447256.3.peg.1937"/>
<dbReference type="EMBL" id="JAIQ01000134">
    <property type="protein sequence ID" value="KLD98043.1"/>
    <property type="molecule type" value="Genomic_DNA"/>
</dbReference>
<proteinExistence type="predicted"/>
<evidence type="ECO:0000313" key="2">
    <source>
        <dbReference type="Proteomes" id="UP000035514"/>
    </source>
</evidence>
<protein>
    <submittedName>
        <fullName evidence="1">Uncharacterized protein</fullName>
    </submittedName>
</protein>
<dbReference type="RefSeq" id="WP_046997131.1">
    <property type="nucleotide sequence ID" value="NZ_JAIQ01000134.1"/>
</dbReference>
<name>A0A0G9JUS4_9BACT</name>
<dbReference type="Proteomes" id="UP000035514">
    <property type="component" value="Unassembled WGS sequence"/>
</dbReference>
<gene>
    <name evidence="1" type="ORF">AA20_09905</name>
</gene>
<sequence>MQDKTELKSLFIEFLEKLNNGEQISLEDVEKNYIDIKEYLEKLDYIDEFPFDRDYNDFIYCFKKLNKDRKIFDKYHIEDIVKIITEFKENENYISDIQNIINESKLPRRDDEEYTIISSYEPYELTHCISYELATRNKDAIILLNSIRHLTTLSKKFFEYYRYYGNKRIKEDDYLDFEEIVTEALELLNYYEIGQKFDIKFKNYRIFDIYTSIMQIITFLTIILEENYYLIYDRKEIVPEGMEETFKEPNHHETDIELNQYMDKAIRESIRHAYDTSPRYKDNFTFKDGYAIYQASYEDSKEYDINKIFPNFKRSMKQFNQTQVAFNMSLPKDEIISYISKIKDDYDNKESSYKTLNQLLYEEDTRTEEKLEHNQQNRYADDFFIYDYYTQSVESHENKLEIIQKKLSQYHGMKIENGRNDYTLIDYDEAIIKMQSKSTTSNSNSFDDLAAIFKGNKHIIHYIKTIQIIENRYESLKNAIDDKKYKKLIHHE</sequence>
<evidence type="ECO:0000313" key="1">
    <source>
        <dbReference type="EMBL" id="KLD98043.1"/>
    </source>
</evidence>
<accession>A0A0G9JUS4</accession>